<protein>
    <submittedName>
        <fullName evidence="2">Uncharacterized protein</fullName>
    </submittedName>
</protein>
<feature type="region of interest" description="Disordered" evidence="1">
    <location>
        <begin position="136"/>
        <end position="179"/>
    </location>
</feature>
<gene>
    <name evidence="2" type="ORF">ADK75_30585</name>
</gene>
<dbReference type="Proteomes" id="UP000037084">
    <property type="component" value="Unassembled WGS sequence"/>
</dbReference>
<evidence type="ECO:0000313" key="3">
    <source>
        <dbReference type="Proteomes" id="UP000037084"/>
    </source>
</evidence>
<dbReference type="OrthoDB" id="266253at2"/>
<name>A0A0L8M5D4_STRVG</name>
<accession>A0A0L8M5D4</accession>
<organism evidence="2 3">
    <name type="scientific">Streptomyces virginiae</name>
    <name type="common">Streptomyces cinnamonensis</name>
    <dbReference type="NCBI Taxonomy" id="1961"/>
    <lineage>
        <taxon>Bacteria</taxon>
        <taxon>Bacillati</taxon>
        <taxon>Actinomycetota</taxon>
        <taxon>Actinomycetes</taxon>
        <taxon>Kitasatosporales</taxon>
        <taxon>Streptomycetaceae</taxon>
        <taxon>Streptomyces</taxon>
    </lineage>
</organism>
<feature type="compositionally biased region" description="Pro residues" evidence="1">
    <location>
        <begin position="146"/>
        <end position="162"/>
    </location>
</feature>
<comment type="caution">
    <text evidence="2">The sequence shown here is derived from an EMBL/GenBank/DDBJ whole genome shotgun (WGS) entry which is preliminary data.</text>
</comment>
<evidence type="ECO:0000313" key="2">
    <source>
        <dbReference type="EMBL" id="KOG45623.1"/>
    </source>
</evidence>
<dbReference type="RefSeq" id="WP_053176207.1">
    <property type="nucleotide sequence ID" value="NZ_LGUV01000362.1"/>
</dbReference>
<dbReference type="AlphaFoldDB" id="A0A0L8M5D4"/>
<dbReference type="PATRIC" id="fig|1961.12.peg.6788"/>
<sequence length="867" mass="93369">MSDTIRTGDAGTCGCCSGTSARTPGTLGNRPGLPEIAYRSGVHGDFRSSMVTALSDTGRPKLSRLLTRDPGDPTIALIDAWAVVCDVLTFYNERLANESYLRTATERISLQELGRLVAYRLAPGVAAETHLAFSLEKPPQAGQPTGLPPDPGLRPPAPPPAADLPRGLRVQSVPGPDERPQMFETVEELAARPEWNALPVVPTKPHPPVRGRVDAWFDGDTLPVRRGDAILFASDDLAHDKWDVRLVTDVEPDPPHRRTHVRWDRRLGSWAPYNEPAARPDAFVLRKRLRLFGHNAPLWPTMNEQFRAGYVLVHGGEVSDLEWPEFSAVSDVEESVRVHTVVDLDGSQPDVVVGSWVVLSQEHEGEHTPFYRELFKVVDRTEFSRAEFAVSGTVTRLTLRGEQSSPDGDRAGGYRFPAATPRDVTVFAVSEPLTVVEAPDTEPLTTRAFLVEGDASAMLPGRRLVLSGRLDDGTGQDEPVAEVVVLDTVRDTGGRTLVTLTEPPRHRYERASAVLFGNVAKATHGETVQQVLGDGDARRPFQSMPLLHGPLTHVRADTPQGFASTLTVRADEVAWRERPTLYGAQAGDRVFTTRDEPDGPVVVEFGDGVRGARLPSGSHNVRAVYRKGTGLAGNLPADRVSLLMDRPLGVKAVTNPVAADGGVDPEDEGHARASVPLATRTLGRAVSLRDYADFALAFSGVSLARADVLRLRTGRTIVVSVCGPHGAAAPEATVAHLTAALRRYGDPLARVEVLPARQPRFRLALKVRVDPARETKAVLAAVETALRAAYAPLARGLAAAVHRSQVVAVAASVPGVVAVDLDALYRDGPGLESRLVAAGATVHAGRPVAAELLALAETPFDRLEEMP</sequence>
<reference evidence="3" key="1">
    <citation type="submission" date="2015-07" db="EMBL/GenBank/DDBJ databases">
        <authorList>
            <consortium name="Consortium for Microbial Forensics and Genomics (microFORGE)"/>
            <person name="Knight B.M."/>
            <person name="Roberts D.P."/>
            <person name="Lin D."/>
            <person name="Hari K."/>
            <person name="Fletcher J."/>
            <person name="Melcher U."/>
            <person name="Blagden T."/>
            <person name="Winegar R.A."/>
        </authorList>
    </citation>
    <scope>NUCLEOTIDE SEQUENCE [LARGE SCALE GENOMIC DNA]</scope>
    <source>
        <strain evidence="3">NRRL B-1447</strain>
    </source>
</reference>
<evidence type="ECO:0000256" key="1">
    <source>
        <dbReference type="SAM" id="MobiDB-lite"/>
    </source>
</evidence>
<dbReference type="EMBL" id="LGUV01000362">
    <property type="protein sequence ID" value="KOG45623.1"/>
    <property type="molecule type" value="Genomic_DNA"/>
</dbReference>
<proteinExistence type="predicted"/>